<keyword evidence="7" id="KW-1185">Reference proteome</keyword>
<dbReference type="InterPro" id="IPR052839">
    <property type="entry name" value="Mito_gene_expr_regulator"/>
</dbReference>
<gene>
    <name evidence="8" type="primary">LOC114845591</name>
</gene>
<dbReference type="PROSITE" id="PS50865">
    <property type="entry name" value="ZF_MYND_2"/>
    <property type="match status" value="1"/>
</dbReference>
<name>A0A6P7L4S4_BETSP</name>
<dbReference type="GO" id="GO:0008270">
    <property type="term" value="F:zinc ion binding"/>
    <property type="evidence" value="ECO:0007669"/>
    <property type="project" value="UniProtKB-KW"/>
</dbReference>
<dbReference type="AlphaFoldDB" id="A0A6P7L4S4"/>
<evidence type="ECO:0000256" key="1">
    <source>
        <dbReference type="ARBA" id="ARBA00022723"/>
    </source>
</evidence>
<feature type="compositionally biased region" description="Basic residues" evidence="5">
    <location>
        <begin position="25"/>
        <end position="35"/>
    </location>
</feature>
<evidence type="ECO:0000256" key="2">
    <source>
        <dbReference type="ARBA" id="ARBA00022771"/>
    </source>
</evidence>
<protein>
    <recommendedName>
        <fullName evidence="6">MYND-type domain-containing protein</fullName>
    </recommendedName>
</protein>
<feature type="domain" description="MYND-type" evidence="6">
    <location>
        <begin position="94"/>
        <end position="138"/>
    </location>
</feature>
<dbReference type="Gene3D" id="6.10.140.2220">
    <property type="match status" value="1"/>
</dbReference>
<dbReference type="FunCoup" id="A0A6P7L4S4">
    <property type="interactions" value="1"/>
</dbReference>
<dbReference type="Proteomes" id="UP000515150">
    <property type="component" value="Chromosome 19"/>
</dbReference>
<organism evidence="7 8">
    <name type="scientific">Betta splendens</name>
    <name type="common">Siamese fighting fish</name>
    <dbReference type="NCBI Taxonomy" id="158456"/>
    <lineage>
        <taxon>Eukaryota</taxon>
        <taxon>Metazoa</taxon>
        <taxon>Chordata</taxon>
        <taxon>Craniata</taxon>
        <taxon>Vertebrata</taxon>
        <taxon>Euteleostomi</taxon>
        <taxon>Actinopterygii</taxon>
        <taxon>Neopterygii</taxon>
        <taxon>Teleostei</taxon>
        <taxon>Neoteleostei</taxon>
        <taxon>Acanthomorphata</taxon>
        <taxon>Anabantaria</taxon>
        <taxon>Anabantiformes</taxon>
        <taxon>Anabantoidei</taxon>
        <taxon>Osphronemidae</taxon>
        <taxon>Betta</taxon>
    </lineage>
</organism>
<evidence type="ECO:0000256" key="5">
    <source>
        <dbReference type="SAM" id="MobiDB-lite"/>
    </source>
</evidence>
<dbReference type="PROSITE" id="PS01360">
    <property type="entry name" value="ZF_MYND_1"/>
    <property type="match status" value="1"/>
</dbReference>
<proteinExistence type="predicted"/>
<dbReference type="KEGG" id="bspl:114845591"/>
<feature type="compositionally biased region" description="Basic residues" evidence="5">
    <location>
        <begin position="49"/>
        <end position="60"/>
    </location>
</feature>
<feature type="compositionally biased region" description="Basic and acidic residues" evidence="5">
    <location>
        <begin position="39"/>
        <end position="48"/>
    </location>
</feature>
<evidence type="ECO:0000256" key="4">
    <source>
        <dbReference type="PROSITE-ProRule" id="PRU00134"/>
    </source>
</evidence>
<dbReference type="InterPro" id="IPR046824">
    <property type="entry name" value="Mss51-like_C"/>
</dbReference>
<accession>A0A6P7L4S4</accession>
<evidence type="ECO:0000313" key="8">
    <source>
        <dbReference type="RefSeq" id="XP_028989596.2"/>
    </source>
</evidence>
<dbReference type="SUPFAM" id="SSF144232">
    <property type="entry name" value="HIT/MYND zinc finger-like"/>
    <property type="match status" value="1"/>
</dbReference>
<dbReference type="InterPro" id="IPR002893">
    <property type="entry name" value="Znf_MYND"/>
</dbReference>
<dbReference type="Pfam" id="PF01753">
    <property type="entry name" value="zf-MYND"/>
    <property type="match status" value="1"/>
</dbReference>
<dbReference type="OrthoDB" id="5282002at2759"/>
<dbReference type="Pfam" id="PF20179">
    <property type="entry name" value="MSS51_C"/>
    <property type="match status" value="1"/>
</dbReference>
<keyword evidence="2 4" id="KW-0863">Zinc-finger</keyword>
<dbReference type="GeneID" id="114845591"/>
<dbReference type="InParanoid" id="A0A6P7L4S4"/>
<sequence length="443" mass="50521">MAFHAVRNSLEVSDPSRRRSTAAIRGRHPPPHTHTHTGLSDHKPEQQRRQRRRSLVHKWQKPSGETLPDPEGKPMSIRSQKDMFEKLEESFRLCARCEKRPHQLSTPQGLKRCARCLHVYYCCKDCQKQDWAKHKRMCPQLRLAAVDRVVEWLVFKGDLPFPTESWSRPQSEVKGWDDWLSMQGDLTPRLRPIVEGANMAELWANAGRPRPDDEDLRQSLWRVCSEFLSRPLTVAWGMRLFGLDPRSKPLTVHLVGAGQSETLAARLTDYDELNKMFPGHEGVEVVMVGPEVVDGPVVRPPLRALGPKQRVYISAYKGLYHQFWEDVVEKEEAARPDLVVGFHPGFDASQGLDQGWLPTLLLLRDYEIPSLFTTFSEAEMTYSLQILLELEMDMKGSGANPFASLKPEVVGSSPNSPPVYSSSHYFSFQGLLETVEFEEPEES</sequence>
<evidence type="ECO:0000259" key="6">
    <source>
        <dbReference type="PROSITE" id="PS50865"/>
    </source>
</evidence>
<reference evidence="8" key="1">
    <citation type="submission" date="2025-08" db="UniProtKB">
        <authorList>
            <consortium name="RefSeq"/>
        </authorList>
    </citation>
    <scope>IDENTIFICATION</scope>
</reference>
<evidence type="ECO:0000256" key="3">
    <source>
        <dbReference type="ARBA" id="ARBA00022833"/>
    </source>
</evidence>
<dbReference type="PANTHER" id="PTHR46920:SF2">
    <property type="entry name" value="MSS51 MITOCHONDRIAL TRANSLATIONAL ACTIVATOR"/>
    <property type="match status" value="1"/>
</dbReference>
<dbReference type="RefSeq" id="XP_028989596.2">
    <property type="nucleotide sequence ID" value="XM_029133763.3"/>
</dbReference>
<keyword evidence="3" id="KW-0862">Zinc</keyword>
<evidence type="ECO:0000313" key="7">
    <source>
        <dbReference type="Proteomes" id="UP000515150"/>
    </source>
</evidence>
<dbReference type="PANTHER" id="PTHR46920">
    <property type="match status" value="1"/>
</dbReference>
<keyword evidence="1" id="KW-0479">Metal-binding</keyword>
<feature type="region of interest" description="Disordered" evidence="5">
    <location>
        <begin position="1"/>
        <end position="76"/>
    </location>
</feature>